<gene>
    <name evidence="15" type="ORF">HMPREF3222_00529</name>
</gene>
<dbReference type="Pfam" id="PF03717">
    <property type="entry name" value="PBP_dimer"/>
    <property type="match status" value="1"/>
</dbReference>
<dbReference type="PANTHER" id="PTHR30627:SF2">
    <property type="entry name" value="PEPTIDOGLYCAN D,D-TRANSPEPTIDASE MRDA"/>
    <property type="match status" value="1"/>
</dbReference>
<feature type="transmembrane region" description="Helical" evidence="12">
    <location>
        <begin position="16"/>
        <end position="34"/>
    </location>
</feature>
<feature type="compositionally biased region" description="Basic and acidic residues" evidence="11">
    <location>
        <begin position="1013"/>
        <end position="1025"/>
    </location>
</feature>
<feature type="domain" description="Penicillin-binding protein transpeptidase" evidence="13">
    <location>
        <begin position="775"/>
        <end position="930"/>
    </location>
</feature>
<evidence type="ECO:0000256" key="2">
    <source>
        <dbReference type="ARBA" id="ARBA00004236"/>
    </source>
</evidence>
<name>A0A133NCR4_CLOPF</name>
<protein>
    <submittedName>
        <fullName evidence="15">Penicillin-binding protein dimerization domain protein</fullName>
    </submittedName>
</protein>
<evidence type="ECO:0000256" key="8">
    <source>
        <dbReference type="ARBA" id="ARBA00022989"/>
    </source>
</evidence>
<dbReference type="AlphaFoldDB" id="A0A133NCR4"/>
<evidence type="ECO:0000256" key="11">
    <source>
        <dbReference type="SAM" id="MobiDB-lite"/>
    </source>
</evidence>
<dbReference type="InterPro" id="IPR005311">
    <property type="entry name" value="PBP_dimer"/>
</dbReference>
<comment type="caution">
    <text evidence="15">The sequence shown here is derived from an EMBL/GenBank/DDBJ whole genome shotgun (WGS) entry which is preliminary data.</text>
</comment>
<dbReference type="InterPro" id="IPR050515">
    <property type="entry name" value="Beta-lactam/transpept"/>
</dbReference>
<dbReference type="GO" id="GO:0008360">
    <property type="term" value="P:regulation of cell shape"/>
    <property type="evidence" value="ECO:0007669"/>
    <property type="project" value="UniProtKB-KW"/>
</dbReference>
<evidence type="ECO:0000256" key="9">
    <source>
        <dbReference type="ARBA" id="ARBA00023136"/>
    </source>
</evidence>
<sequence>MRSSINGKTPIDRYKILIGIMIIVFVSIVARLVYLQVFNYEEFKQRADTRSMRFLSEQAPRGKIYDSNGDILATNRQTYTLTFTETDESKKNFYTTIDKVYSILKENNQSILDNFKLRINENGELYFDVSGETEKLRLLKDIGMGDKVKNVLFKNKEGDLTAEEEDQIDQELLKVTPDEAFNFLVKEYQLYDILNPTEEEKDLYKKMDPKEITDILLKKYSLQDIRGYMLIKNAIKMQSFSGYKPVTIAKDINKETAFIFYQRLNDLPGIDVSIEPMRYYPYNELGSSFLGYVASINGDQKAKYEARGYDASTDLIGKAGIEAAFENELKGVKGGTTVKVNSSGRKKEELYDLESYPGNNVHLTIDKDIQYSAETSMKYLLDYLQTRNVLDSGVNTKNATRGAAVAIEVDTGKVLALVSYPGFNPNEFAKGELDPAVAKEYFQPDYEAFAQQFIARNALNKTVDDLFPKNPKTGLREDLYDLYPKRFYNYATLGMIPPGSTFKPVTSVAALEEGAITPSSTVFANGYNFGGTYPEIFGKNPANWPRDKNFSGYADLYTALQHSSNSYYFDSAVKMYYKNGGDPYGDGRYNKSSTEALDSIAKYAWQFGLGVDPNSDKKASTGIEISENFGQVYNFESFKKQTIALMRFTLVDSLEKGTFVNSSSPDFPQVNIGVNDRDSKELASAKEAIKRDVEDSLNKLGDGNTIDEKALSESLKKDFKTLYSIDSSYQESIKNFSGIKAKDEEEKVDKAISLTVQKTVAWVVGDIAYQIVSPRNLTDSAIGQSISNFTPVQLASYVATLANGGTRYKTHLVDKITDAQGNLVEEFKPEVLNKVNMSKATLDAVKEGMRRVNEENGGSANFIMSRLPIVTGGKTGTATFRNDQSDFGRTDYGVYISFAPLDNPKIAVATVLYDGGHGYYGSFIARTIYETYFREELKKDHPDYKPTNLDGTTYDYSLNPPLEAIKDSNINSKVENAELDSSGKPVEESATNNSENKKEDNKSQNNKQENNNQEDKTKVDENKPH</sequence>
<comment type="subcellular location">
    <subcellularLocation>
        <location evidence="2">Cell membrane</location>
    </subcellularLocation>
    <subcellularLocation>
        <location evidence="1">Membrane</location>
        <topology evidence="1">Single-pass membrane protein</topology>
    </subcellularLocation>
</comment>
<dbReference type="GO" id="GO:0008658">
    <property type="term" value="F:penicillin binding"/>
    <property type="evidence" value="ECO:0007669"/>
    <property type="project" value="InterPro"/>
</dbReference>
<dbReference type="GO" id="GO:0009252">
    <property type="term" value="P:peptidoglycan biosynthetic process"/>
    <property type="evidence" value="ECO:0007669"/>
    <property type="project" value="UniProtKB-KW"/>
</dbReference>
<evidence type="ECO:0000313" key="15">
    <source>
        <dbReference type="EMBL" id="KXA14064.1"/>
    </source>
</evidence>
<dbReference type="GO" id="GO:0005886">
    <property type="term" value="C:plasma membrane"/>
    <property type="evidence" value="ECO:0007669"/>
    <property type="project" value="UniProtKB-SubCell"/>
</dbReference>
<dbReference type="InterPro" id="IPR036138">
    <property type="entry name" value="PBP_dimer_sf"/>
</dbReference>
<comment type="similarity">
    <text evidence="3">Belongs to the transpeptidase family.</text>
</comment>
<evidence type="ECO:0000259" key="14">
    <source>
        <dbReference type="Pfam" id="PF03717"/>
    </source>
</evidence>
<dbReference type="InterPro" id="IPR012338">
    <property type="entry name" value="Beta-lactam/transpept-like"/>
</dbReference>
<evidence type="ECO:0000256" key="10">
    <source>
        <dbReference type="ARBA" id="ARBA00023316"/>
    </source>
</evidence>
<keyword evidence="4" id="KW-1003">Cell membrane</keyword>
<dbReference type="SUPFAM" id="SSF56601">
    <property type="entry name" value="beta-lactamase/transpeptidase-like"/>
    <property type="match status" value="1"/>
</dbReference>
<keyword evidence="10" id="KW-0961">Cell wall biogenesis/degradation</keyword>
<evidence type="ECO:0000256" key="5">
    <source>
        <dbReference type="ARBA" id="ARBA00022692"/>
    </source>
</evidence>
<dbReference type="InterPro" id="IPR001460">
    <property type="entry name" value="PCN-bd_Tpept"/>
</dbReference>
<reference evidence="15 16" key="1">
    <citation type="submission" date="2016-01" db="EMBL/GenBank/DDBJ databases">
        <authorList>
            <person name="Oliw E.H."/>
        </authorList>
    </citation>
    <scope>NUCLEOTIDE SEQUENCE [LARGE SCALE GENOMIC DNA]</scope>
    <source>
        <strain evidence="15 16">MJR7757A</strain>
    </source>
</reference>
<dbReference type="PATRIC" id="fig|1502.174.peg.532"/>
<feature type="domain" description="Penicillin-binding protein dimerisation" evidence="14">
    <location>
        <begin position="57"/>
        <end position="349"/>
    </location>
</feature>
<evidence type="ECO:0000259" key="13">
    <source>
        <dbReference type="Pfam" id="PF00905"/>
    </source>
</evidence>
<dbReference type="Proteomes" id="UP000070646">
    <property type="component" value="Unassembled WGS sequence"/>
</dbReference>
<feature type="region of interest" description="Disordered" evidence="11">
    <location>
        <begin position="967"/>
        <end position="1025"/>
    </location>
</feature>
<dbReference type="RefSeq" id="WP_060794670.1">
    <property type="nucleotide sequence ID" value="NZ_KQ956170.1"/>
</dbReference>
<evidence type="ECO:0000313" key="16">
    <source>
        <dbReference type="Proteomes" id="UP000070646"/>
    </source>
</evidence>
<dbReference type="PANTHER" id="PTHR30627">
    <property type="entry name" value="PEPTIDOGLYCAN D,D-TRANSPEPTIDASE"/>
    <property type="match status" value="1"/>
</dbReference>
<dbReference type="Gene3D" id="3.40.710.10">
    <property type="entry name" value="DD-peptidase/beta-lactamase superfamily"/>
    <property type="match status" value="2"/>
</dbReference>
<keyword evidence="6" id="KW-0133">Cell shape</keyword>
<evidence type="ECO:0000256" key="3">
    <source>
        <dbReference type="ARBA" id="ARBA00007171"/>
    </source>
</evidence>
<proteinExistence type="inferred from homology"/>
<dbReference type="Pfam" id="PF00905">
    <property type="entry name" value="Transpeptidase"/>
    <property type="match status" value="2"/>
</dbReference>
<keyword evidence="9 12" id="KW-0472">Membrane</keyword>
<feature type="domain" description="Penicillin-binding protein transpeptidase" evidence="13">
    <location>
        <begin position="402"/>
        <end position="622"/>
    </location>
</feature>
<dbReference type="Gene3D" id="3.90.1310.10">
    <property type="entry name" value="Penicillin-binding protein 2a (Domain 2)"/>
    <property type="match status" value="2"/>
</dbReference>
<evidence type="ECO:0000256" key="7">
    <source>
        <dbReference type="ARBA" id="ARBA00022984"/>
    </source>
</evidence>
<evidence type="ECO:0000256" key="1">
    <source>
        <dbReference type="ARBA" id="ARBA00004167"/>
    </source>
</evidence>
<dbReference type="GO" id="GO:0071972">
    <property type="term" value="F:peptidoglycan L,D-transpeptidase activity"/>
    <property type="evidence" value="ECO:0007669"/>
    <property type="project" value="TreeGrafter"/>
</dbReference>
<keyword evidence="5 12" id="KW-0812">Transmembrane</keyword>
<accession>A0A133NCR4</accession>
<dbReference type="EMBL" id="LRPU01000022">
    <property type="protein sequence ID" value="KXA14064.1"/>
    <property type="molecule type" value="Genomic_DNA"/>
</dbReference>
<dbReference type="GO" id="GO:0071555">
    <property type="term" value="P:cell wall organization"/>
    <property type="evidence" value="ECO:0007669"/>
    <property type="project" value="UniProtKB-KW"/>
</dbReference>
<keyword evidence="7" id="KW-0573">Peptidoglycan synthesis</keyword>
<evidence type="ECO:0000256" key="4">
    <source>
        <dbReference type="ARBA" id="ARBA00022475"/>
    </source>
</evidence>
<keyword evidence="8 12" id="KW-1133">Transmembrane helix</keyword>
<dbReference type="SUPFAM" id="SSF56519">
    <property type="entry name" value="Penicillin binding protein dimerisation domain"/>
    <property type="match status" value="1"/>
</dbReference>
<dbReference type="Gene3D" id="3.30.1390.30">
    <property type="entry name" value="Penicillin-binding protein 2a, domain 3"/>
    <property type="match status" value="1"/>
</dbReference>
<evidence type="ECO:0000256" key="12">
    <source>
        <dbReference type="SAM" id="Phobius"/>
    </source>
</evidence>
<evidence type="ECO:0000256" key="6">
    <source>
        <dbReference type="ARBA" id="ARBA00022960"/>
    </source>
</evidence>
<organism evidence="15 16">
    <name type="scientific">Clostridium perfringens</name>
    <dbReference type="NCBI Taxonomy" id="1502"/>
    <lineage>
        <taxon>Bacteria</taxon>
        <taxon>Bacillati</taxon>
        <taxon>Bacillota</taxon>
        <taxon>Clostridia</taxon>
        <taxon>Eubacteriales</taxon>
        <taxon>Clostridiaceae</taxon>
        <taxon>Clostridium</taxon>
    </lineage>
</organism>